<dbReference type="GO" id="GO:0006744">
    <property type="term" value="P:ubiquinone biosynthetic process"/>
    <property type="evidence" value="ECO:0007669"/>
    <property type="project" value="TreeGrafter"/>
</dbReference>
<evidence type="ECO:0000256" key="2">
    <source>
        <dbReference type="ARBA" id="ARBA00009670"/>
    </source>
</evidence>
<feature type="coiled-coil region" evidence="6">
    <location>
        <begin position="204"/>
        <end position="255"/>
    </location>
</feature>
<evidence type="ECO:0000259" key="8">
    <source>
        <dbReference type="Pfam" id="PF03109"/>
    </source>
</evidence>
<dbReference type="InterPro" id="IPR034646">
    <property type="entry name" value="ADCK3_dom"/>
</dbReference>
<keyword evidence="3" id="KW-0808">Transferase</keyword>
<proteinExistence type="evidence at transcript level"/>
<evidence type="ECO:0000313" key="9">
    <source>
        <dbReference type="EMBL" id="LAC19676.1"/>
    </source>
</evidence>
<dbReference type="GO" id="GO:0005524">
    <property type="term" value="F:ATP binding"/>
    <property type="evidence" value="ECO:0007669"/>
    <property type="project" value="UniProtKB-KW"/>
</dbReference>
<dbReference type="SUPFAM" id="SSF56112">
    <property type="entry name" value="Protein kinase-like (PK-like)"/>
    <property type="match status" value="1"/>
</dbReference>
<evidence type="ECO:0000256" key="5">
    <source>
        <dbReference type="ARBA" id="ARBA00022840"/>
    </source>
</evidence>
<feature type="domain" description="ABC1 atypical kinase-like" evidence="8">
    <location>
        <begin position="438"/>
        <end position="678"/>
    </location>
</feature>
<evidence type="ECO:0000256" key="6">
    <source>
        <dbReference type="SAM" id="Coils"/>
    </source>
</evidence>
<keyword evidence="9" id="KW-0418">Kinase</keyword>
<keyword evidence="5" id="KW-0067">ATP-binding</keyword>
<evidence type="ECO:0000256" key="1">
    <source>
        <dbReference type="ARBA" id="ARBA00004749"/>
    </source>
</evidence>
<comment type="pathway">
    <text evidence="1">Cofactor biosynthesis; ubiquinone biosynthesis.</text>
</comment>
<sequence length="800" mass="89446">MDPTITELDLEKILGSGEKNEDVQESAEFEAPDVLNNMDFGRNPRLKRDLDEGGDILINSDLERVAQGFVSVMTDVRDNLEDTYEKTRDGLESLAESVSIQAALPDISPAEQQKITDSIEESLQSLRGSAFITRSETTVQDKAVAEDVVEVATASTDSPDPLSNFDFSFDNKLKKDLDVGAEFLKNRDLDRVVRGAANVIDDVRDDFESQLERTREKLDDMQSNASEGSIHELSLAEQEHIADSIEQKLQSLRGEAFTADLGLIEQQGRESAHKTESVLREAVKTQQDSVLKATAAVATSKVGNRNETLKLNPTPKLLGRKPLAKDKPESLLSSSSKARRVPDTRLSRLVSFGSLAAGLGVGTLAEMTRRRLGIGQNTDPNNPNFVLDSSPILSQANANRIVDTLCKVRGAALKLGQMMSLQDNTMINPQLQQIFERVRQSADFLPHWQLQRVMQDELGPEWQGQFASFDEKPFAAASIGQVHEGVLHDGRRVAVKVQYPGVAEGIDSDINNLLATLNVANVLPQGMFVESVITVAKRELAWECDYVRERACGERYATLVAPYPQYYVPASVPHLSTRRVLTTELIEGVAVDKCIAMDQATRNTICSYMLELTLRELFQFGYMQTDPNWANFFYNETTQQIALVDFGACREYKKSFVDVYIEIIHGAAIKDREKIVKYSREIGFLTGHEPKIMVEAHTDAIMILGEAFLEDRVFSFSQHNTTRRIQKLLPTMLQHRMCPPPEEIYSLHRKMSGVFLLCSRLSGETNLHPLFFELYRNYKYGGDWPTYTAHDAATTTTDTS</sequence>
<feature type="region of interest" description="Disordered" evidence="7">
    <location>
        <begin position="306"/>
        <end position="338"/>
    </location>
</feature>
<dbReference type="InterPro" id="IPR051409">
    <property type="entry name" value="Atypical_kinase_ADCK"/>
</dbReference>
<dbReference type="Pfam" id="PF03109">
    <property type="entry name" value="ABC1"/>
    <property type="match status" value="1"/>
</dbReference>
<protein>
    <submittedName>
        <fullName evidence="9">AarF domain-containing protein kinase 4</fullName>
    </submittedName>
</protein>
<dbReference type="AlphaFoldDB" id="A0A6A7FM85"/>
<dbReference type="EMBL" id="IACT01000245">
    <property type="protein sequence ID" value="LAC19676.1"/>
    <property type="molecule type" value="mRNA"/>
</dbReference>
<dbReference type="GO" id="GO:0016301">
    <property type="term" value="F:kinase activity"/>
    <property type="evidence" value="ECO:0007669"/>
    <property type="project" value="UniProtKB-KW"/>
</dbReference>
<reference evidence="9" key="1">
    <citation type="submission" date="2017-11" db="EMBL/GenBank/DDBJ databases">
        <title>The sensing device of the deep-sea amphipod.</title>
        <authorList>
            <person name="Kobayashi H."/>
            <person name="Nagahama T."/>
            <person name="Arai W."/>
            <person name="Sasagawa Y."/>
            <person name="Umeda M."/>
            <person name="Hayashi T."/>
            <person name="Nikaido I."/>
            <person name="Watanabe H."/>
            <person name="Oguri K."/>
            <person name="Kitazato H."/>
            <person name="Fujioka K."/>
            <person name="Kido Y."/>
            <person name="Takami H."/>
        </authorList>
    </citation>
    <scope>NUCLEOTIDE SEQUENCE</scope>
    <source>
        <tissue evidence="9">Whole body</tissue>
    </source>
</reference>
<evidence type="ECO:0000256" key="4">
    <source>
        <dbReference type="ARBA" id="ARBA00022741"/>
    </source>
</evidence>
<evidence type="ECO:0000256" key="7">
    <source>
        <dbReference type="SAM" id="MobiDB-lite"/>
    </source>
</evidence>
<organism evidence="9">
    <name type="scientific">Hirondellea gigas</name>
    <dbReference type="NCBI Taxonomy" id="1518452"/>
    <lineage>
        <taxon>Eukaryota</taxon>
        <taxon>Metazoa</taxon>
        <taxon>Ecdysozoa</taxon>
        <taxon>Arthropoda</taxon>
        <taxon>Crustacea</taxon>
        <taxon>Multicrustacea</taxon>
        <taxon>Malacostraca</taxon>
        <taxon>Eumalacostraca</taxon>
        <taxon>Peracarida</taxon>
        <taxon>Amphipoda</taxon>
        <taxon>Amphilochidea</taxon>
        <taxon>Lysianassida</taxon>
        <taxon>Lysianassidira</taxon>
        <taxon>Lysianassoidea</taxon>
        <taxon>Lysianassidae</taxon>
        <taxon>Hirondellea</taxon>
    </lineage>
</organism>
<dbReference type="InterPro" id="IPR004147">
    <property type="entry name" value="ABC1_dom"/>
</dbReference>
<dbReference type="PANTHER" id="PTHR43851">
    <property type="match status" value="1"/>
</dbReference>
<dbReference type="PANTHER" id="PTHR43851:SF3">
    <property type="entry name" value="COENZYME Q8"/>
    <property type="match status" value="1"/>
</dbReference>
<dbReference type="CDD" id="cd13970">
    <property type="entry name" value="ABC1_ADCK3"/>
    <property type="match status" value="1"/>
</dbReference>
<accession>A0A6A7FM85</accession>
<keyword evidence="4" id="KW-0547">Nucleotide-binding</keyword>
<evidence type="ECO:0000256" key="3">
    <source>
        <dbReference type="ARBA" id="ARBA00022679"/>
    </source>
</evidence>
<comment type="similarity">
    <text evidence="2">Belongs to the protein kinase superfamily. ADCK protein kinase family.</text>
</comment>
<name>A0A6A7FM85_9CRUS</name>
<dbReference type="InterPro" id="IPR011009">
    <property type="entry name" value="Kinase-like_dom_sf"/>
</dbReference>
<keyword evidence="6" id="KW-0175">Coiled coil</keyword>